<sequence>QTEWVKDVNITIHADSISVFKAVKYVLRGTNLKVSEWNNNYVLLQEEELINVLPTISYEEIIVDSVISPQGIDKQFLQGRSSDVLQSITIGNKHSDQTRLANITGNISDIEDGKPIPGATIFITETKTGSVTDLQGNLSLHLKPGKYTVQFECMGYKKIPLQLIVYSDGEFHVDMMKDYISIDEAVIYGDRQMIITAKDPGIEKINVKSIKKIPTMLGERDILKISEMLPGIVSIGEGSSGLNVRGGNFDQNAFYINNIPVYNTSHLFGFYPAFNADAINDFTIYKGHVPAQYGGKLSSVFDIE</sequence>
<protein>
    <recommendedName>
        <fullName evidence="1">TonB-dependent receptor plug domain-containing protein</fullName>
    </recommendedName>
</protein>
<dbReference type="PROSITE" id="PS52016">
    <property type="entry name" value="TONB_DEPENDENT_REC_3"/>
    <property type="match status" value="1"/>
</dbReference>
<gene>
    <name evidence="2" type="ORF">S03H2_27872</name>
</gene>
<dbReference type="InterPro" id="IPR037066">
    <property type="entry name" value="Plug_dom_sf"/>
</dbReference>
<proteinExistence type="predicted"/>
<dbReference type="EMBL" id="BARU01016782">
    <property type="protein sequence ID" value="GAH52497.1"/>
    <property type="molecule type" value="Genomic_DNA"/>
</dbReference>
<dbReference type="InterPro" id="IPR012910">
    <property type="entry name" value="Plug_dom"/>
</dbReference>
<dbReference type="Pfam" id="PF07715">
    <property type="entry name" value="Plug"/>
    <property type="match status" value="1"/>
</dbReference>
<evidence type="ECO:0000259" key="1">
    <source>
        <dbReference type="Pfam" id="PF07715"/>
    </source>
</evidence>
<reference evidence="2" key="1">
    <citation type="journal article" date="2014" name="Front. Microbiol.">
        <title>High frequency of phylogenetically diverse reductive dehalogenase-homologous genes in deep subseafloor sedimentary metagenomes.</title>
        <authorList>
            <person name="Kawai M."/>
            <person name="Futagami T."/>
            <person name="Toyoda A."/>
            <person name="Takaki Y."/>
            <person name="Nishi S."/>
            <person name="Hori S."/>
            <person name="Arai W."/>
            <person name="Tsubouchi T."/>
            <person name="Morono Y."/>
            <person name="Uchiyama I."/>
            <person name="Ito T."/>
            <person name="Fujiyama A."/>
            <person name="Inagaki F."/>
            <person name="Takami H."/>
        </authorList>
    </citation>
    <scope>NUCLEOTIDE SEQUENCE</scope>
    <source>
        <strain evidence="2">Expedition CK06-06</strain>
    </source>
</reference>
<dbReference type="Gene3D" id="2.170.130.10">
    <property type="entry name" value="TonB-dependent receptor, plug domain"/>
    <property type="match status" value="1"/>
</dbReference>
<dbReference type="AlphaFoldDB" id="X1G5L3"/>
<feature type="domain" description="TonB-dependent receptor plug" evidence="1">
    <location>
        <begin position="218"/>
        <end position="295"/>
    </location>
</feature>
<evidence type="ECO:0000313" key="2">
    <source>
        <dbReference type="EMBL" id="GAH52497.1"/>
    </source>
</evidence>
<comment type="caution">
    <text evidence="2">The sequence shown here is derived from an EMBL/GenBank/DDBJ whole genome shotgun (WGS) entry which is preliminary data.</text>
</comment>
<feature type="non-terminal residue" evidence="2">
    <location>
        <position position="304"/>
    </location>
</feature>
<dbReference type="SUPFAM" id="SSF56935">
    <property type="entry name" value="Porins"/>
    <property type="match status" value="1"/>
</dbReference>
<accession>X1G5L3</accession>
<dbReference type="InterPro" id="IPR008969">
    <property type="entry name" value="CarboxyPept-like_regulatory"/>
</dbReference>
<organism evidence="2">
    <name type="scientific">marine sediment metagenome</name>
    <dbReference type="NCBI Taxonomy" id="412755"/>
    <lineage>
        <taxon>unclassified sequences</taxon>
        <taxon>metagenomes</taxon>
        <taxon>ecological metagenomes</taxon>
    </lineage>
</organism>
<dbReference type="SUPFAM" id="SSF49464">
    <property type="entry name" value="Carboxypeptidase regulatory domain-like"/>
    <property type="match status" value="1"/>
</dbReference>
<feature type="non-terminal residue" evidence="2">
    <location>
        <position position="1"/>
    </location>
</feature>
<dbReference type="Gene3D" id="2.60.40.1120">
    <property type="entry name" value="Carboxypeptidase-like, regulatory domain"/>
    <property type="match status" value="1"/>
</dbReference>
<dbReference type="InterPro" id="IPR039426">
    <property type="entry name" value="TonB-dep_rcpt-like"/>
</dbReference>
<name>X1G5L3_9ZZZZ</name>
<dbReference type="Pfam" id="PF13715">
    <property type="entry name" value="CarbopepD_reg_2"/>
    <property type="match status" value="1"/>
</dbReference>